<accession>A0AA39U160</accession>
<protein>
    <submittedName>
        <fullName evidence="1">Uncharacterized protein</fullName>
    </submittedName>
</protein>
<comment type="caution">
    <text evidence="1">The sequence shown here is derived from an EMBL/GenBank/DDBJ whole genome shotgun (WGS) entry which is preliminary data.</text>
</comment>
<gene>
    <name evidence="1" type="ORF">EV420DRAFT_1637140</name>
</gene>
<keyword evidence="2" id="KW-1185">Reference proteome</keyword>
<dbReference type="GeneID" id="85360217"/>
<dbReference type="EMBL" id="JAUEPS010000005">
    <property type="protein sequence ID" value="KAK0464970.1"/>
    <property type="molecule type" value="Genomic_DNA"/>
</dbReference>
<sequence>MSTNVQSLLGSLPSSEILQNYIRFVSGSTKVEAEIKSYPDLVYFSYYTIGVSLQFKPTDGYRPKMGLKESDLEKNRLILDGIDFYNIPKVDSSDPKAKGTSARRAEIAFSSYPISPLTLNIASDIKDKDGKVLSRPPHFDVLPASTGKDFVECLGEPDRKGGGSGPSTGSIGIWCEWSQDGILVEFGGDEAKGPQAWERGKDAVWKVITVFRKPYVYTLPLRLRCIESIL</sequence>
<organism evidence="1 2">
    <name type="scientific">Armillaria tabescens</name>
    <name type="common">Ringless honey mushroom</name>
    <name type="synonym">Agaricus tabescens</name>
    <dbReference type="NCBI Taxonomy" id="1929756"/>
    <lineage>
        <taxon>Eukaryota</taxon>
        <taxon>Fungi</taxon>
        <taxon>Dikarya</taxon>
        <taxon>Basidiomycota</taxon>
        <taxon>Agaricomycotina</taxon>
        <taxon>Agaricomycetes</taxon>
        <taxon>Agaricomycetidae</taxon>
        <taxon>Agaricales</taxon>
        <taxon>Marasmiineae</taxon>
        <taxon>Physalacriaceae</taxon>
        <taxon>Desarmillaria</taxon>
    </lineage>
</organism>
<evidence type="ECO:0000313" key="1">
    <source>
        <dbReference type="EMBL" id="KAK0464970.1"/>
    </source>
</evidence>
<name>A0AA39U160_ARMTA</name>
<evidence type="ECO:0000313" key="2">
    <source>
        <dbReference type="Proteomes" id="UP001175211"/>
    </source>
</evidence>
<dbReference type="RefSeq" id="XP_060336018.1">
    <property type="nucleotide sequence ID" value="XM_060476669.1"/>
</dbReference>
<proteinExistence type="predicted"/>
<dbReference type="AlphaFoldDB" id="A0AA39U160"/>
<dbReference type="Proteomes" id="UP001175211">
    <property type="component" value="Unassembled WGS sequence"/>
</dbReference>
<reference evidence="1" key="1">
    <citation type="submission" date="2023-06" db="EMBL/GenBank/DDBJ databases">
        <authorList>
            <consortium name="Lawrence Berkeley National Laboratory"/>
            <person name="Ahrendt S."/>
            <person name="Sahu N."/>
            <person name="Indic B."/>
            <person name="Wong-Bajracharya J."/>
            <person name="Merenyi Z."/>
            <person name="Ke H.-M."/>
            <person name="Monk M."/>
            <person name="Kocsube S."/>
            <person name="Drula E."/>
            <person name="Lipzen A."/>
            <person name="Balint B."/>
            <person name="Henrissat B."/>
            <person name="Andreopoulos B."/>
            <person name="Martin F.M."/>
            <person name="Harder C.B."/>
            <person name="Rigling D."/>
            <person name="Ford K.L."/>
            <person name="Foster G.D."/>
            <person name="Pangilinan J."/>
            <person name="Papanicolaou A."/>
            <person name="Barry K."/>
            <person name="LaButti K."/>
            <person name="Viragh M."/>
            <person name="Koriabine M."/>
            <person name="Yan M."/>
            <person name="Riley R."/>
            <person name="Champramary S."/>
            <person name="Plett K.L."/>
            <person name="Tsai I.J."/>
            <person name="Slot J."/>
            <person name="Sipos G."/>
            <person name="Plett J."/>
            <person name="Nagy L.G."/>
            <person name="Grigoriev I.V."/>
        </authorList>
    </citation>
    <scope>NUCLEOTIDE SEQUENCE</scope>
    <source>
        <strain evidence="1">CCBAS 213</strain>
    </source>
</reference>